<dbReference type="EMBL" id="AMQN01005528">
    <property type="status" value="NOT_ANNOTATED_CDS"/>
    <property type="molecule type" value="Genomic_DNA"/>
</dbReference>
<organism evidence="7">
    <name type="scientific">Capitella teleta</name>
    <name type="common">Polychaete worm</name>
    <dbReference type="NCBI Taxonomy" id="283909"/>
    <lineage>
        <taxon>Eukaryota</taxon>
        <taxon>Metazoa</taxon>
        <taxon>Spiralia</taxon>
        <taxon>Lophotrochozoa</taxon>
        <taxon>Annelida</taxon>
        <taxon>Polychaeta</taxon>
        <taxon>Sedentaria</taxon>
        <taxon>Scolecida</taxon>
        <taxon>Capitellidae</taxon>
        <taxon>Capitella</taxon>
    </lineage>
</organism>
<reference evidence="9" key="1">
    <citation type="submission" date="2012-12" db="EMBL/GenBank/DDBJ databases">
        <authorList>
            <person name="Hellsten U."/>
            <person name="Grimwood J."/>
            <person name="Chapman J.A."/>
            <person name="Shapiro H."/>
            <person name="Aerts A."/>
            <person name="Otillar R.P."/>
            <person name="Terry A.Y."/>
            <person name="Boore J.L."/>
            <person name="Simakov O."/>
            <person name="Marletaz F."/>
            <person name="Cho S.-J."/>
            <person name="Edsinger-Gonzales E."/>
            <person name="Havlak P."/>
            <person name="Kuo D.-H."/>
            <person name="Larsson T."/>
            <person name="Lv J."/>
            <person name="Arendt D."/>
            <person name="Savage R."/>
            <person name="Osoegawa K."/>
            <person name="de Jong P."/>
            <person name="Lindberg D.R."/>
            <person name="Seaver E.C."/>
            <person name="Weisblat D.A."/>
            <person name="Putnam N.H."/>
            <person name="Grigoriev I.V."/>
            <person name="Rokhsar D.S."/>
        </authorList>
    </citation>
    <scope>NUCLEOTIDE SEQUENCE</scope>
    <source>
        <strain evidence="9">I ESC-2004</strain>
    </source>
</reference>
<dbReference type="Proteomes" id="UP000014760">
    <property type="component" value="Unassembled WGS sequence"/>
</dbReference>
<evidence type="ECO:0000313" key="9">
    <source>
        <dbReference type="Proteomes" id="UP000014760"/>
    </source>
</evidence>
<keyword evidence="4" id="KW-0472">Membrane</keyword>
<evidence type="ECO:0000256" key="4">
    <source>
        <dbReference type="SAM" id="Phobius"/>
    </source>
</evidence>
<dbReference type="GO" id="GO:0005509">
    <property type="term" value="F:calcium ion binding"/>
    <property type="evidence" value="ECO:0007669"/>
    <property type="project" value="InterPro"/>
</dbReference>
<keyword evidence="9" id="KW-1185">Reference proteome</keyword>
<dbReference type="STRING" id="283909.R7V8H0"/>
<keyword evidence="1 3" id="KW-0245">EGF-like domain</keyword>
<dbReference type="PROSITE" id="PS00010">
    <property type="entry name" value="ASX_HYDROXYL"/>
    <property type="match status" value="1"/>
</dbReference>
<accession>R7V8H0</accession>
<reference evidence="8" key="3">
    <citation type="submission" date="2015-06" db="UniProtKB">
        <authorList>
            <consortium name="EnsemblMetazoa"/>
        </authorList>
    </citation>
    <scope>IDENTIFICATION</scope>
</reference>
<dbReference type="InterPro" id="IPR000742">
    <property type="entry name" value="EGF"/>
</dbReference>
<keyword evidence="5" id="KW-0732">Signal</keyword>
<feature type="chain" id="PRO_5008788788" description="EGF-like domain-containing protein" evidence="5">
    <location>
        <begin position="18"/>
        <end position="461"/>
    </location>
</feature>
<evidence type="ECO:0000256" key="5">
    <source>
        <dbReference type="SAM" id="SignalP"/>
    </source>
</evidence>
<reference evidence="7 9" key="2">
    <citation type="journal article" date="2013" name="Nature">
        <title>Insights into bilaterian evolution from three spiralian genomes.</title>
        <authorList>
            <person name="Simakov O."/>
            <person name="Marletaz F."/>
            <person name="Cho S.J."/>
            <person name="Edsinger-Gonzales E."/>
            <person name="Havlak P."/>
            <person name="Hellsten U."/>
            <person name="Kuo D.H."/>
            <person name="Larsson T."/>
            <person name="Lv J."/>
            <person name="Arendt D."/>
            <person name="Savage R."/>
            <person name="Osoegawa K."/>
            <person name="de Jong P."/>
            <person name="Grimwood J."/>
            <person name="Chapman J.A."/>
            <person name="Shapiro H."/>
            <person name="Aerts A."/>
            <person name="Otillar R.P."/>
            <person name="Terry A.Y."/>
            <person name="Boore J.L."/>
            <person name="Grigoriev I.V."/>
            <person name="Lindberg D.R."/>
            <person name="Seaver E.C."/>
            <person name="Weisblat D.A."/>
            <person name="Putnam N.H."/>
            <person name="Rokhsar D.S."/>
        </authorList>
    </citation>
    <scope>NUCLEOTIDE SEQUENCE</scope>
    <source>
        <strain evidence="7 9">I ESC-2004</strain>
    </source>
</reference>
<keyword evidence="2" id="KW-1015">Disulfide bond</keyword>
<protein>
    <recommendedName>
        <fullName evidence="6">EGF-like domain-containing protein</fullName>
    </recommendedName>
</protein>
<dbReference type="InterPro" id="IPR000152">
    <property type="entry name" value="EGF-type_Asp/Asn_hydroxyl_site"/>
</dbReference>
<dbReference type="EMBL" id="KB296213">
    <property type="protein sequence ID" value="ELU12055.1"/>
    <property type="molecule type" value="Genomic_DNA"/>
</dbReference>
<dbReference type="CDD" id="cd00054">
    <property type="entry name" value="EGF_CA"/>
    <property type="match status" value="1"/>
</dbReference>
<dbReference type="OrthoDB" id="5985519at2759"/>
<dbReference type="PROSITE" id="PS50026">
    <property type="entry name" value="EGF_3"/>
    <property type="match status" value="1"/>
</dbReference>
<keyword evidence="4" id="KW-1133">Transmembrane helix</keyword>
<evidence type="ECO:0000259" key="6">
    <source>
        <dbReference type="PROSITE" id="PS50026"/>
    </source>
</evidence>
<evidence type="ECO:0000256" key="3">
    <source>
        <dbReference type="PROSITE-ProRule" id="PRU00076"/>
    </source>
</evidence>
<dbReference type="PROSITE" id="PS01187">
    <property type="entry name" value="EGF_CA"/>
    <property type="match status" value="1"/>
</dbReference>
<feature type="signal peptide" evidence="5">
    <location>
        <begin position="1"/>
        <end position="17"/>
    </location>
</feature>
<dbReference type="HOGENOM" id="CLU_593470_0_0_1"/>
<comment type="caution">
    <text evidence="3">Lacks conserved residue(s) required for the propagation of feature annotation.</text>
</comment>
<evidence type="ECO:0000313" key="8">
    <source>
        <dbReference type="EnsemblMetazoa" id="CapteP188139"/>
    </source>
</evidence>
<dbReference type="InterPro" id="IPR001881">
    <property type="entry name" value="EGF-like_Ca-bd_dom"/>
</dbReference>
<evidence type="ECO:0000256" key="2">
    <source>
        <dbReference type="ARBA" id="ARBA00023157"/>
    </source>
</evidence>
<dbReference type="InterPro" id="IPR018097">
    <property type="entry name" value="EGF_Ca-bd_CS"/>
</dbReference>
<dbReference type="InterPro" id="IPR049883">
    <property type="entry name" value="NOTCH1_EGF-like"/>
</dbReference>
<dbReference type="EnsemblMetazoa" id="CapteT188139">
    <property type="protein sequence ID" value="CapteP188139"/>
    <property type="gene ID" value="CapteG188139"/>
</dbReference>
<proteinExistence type="predicted"/>
<evidence type="ECO:0000313" key="7">
    <source>
        <dbReference type="EMBL" id="ELU12055.1"/>
    </source>
</evidence>
<dbReference type="SMART" id="SM00179">
    <property type="entry name" value="EGF_CA"/>
    <property type="match status" value="1"/>
</dbReference>
<dbReference type="Pfam" id="PF07645">
    <property type="entry name" value="EGF_CA"/>
    <property type="match status" value="1"/>
</dbReference>
<keyword evidence="4" id="KW-0812">Transmembrane</keyword>
<dbReference type="AlphaFoldDB" id="R7V8H0"/>
<sequence length="461" mass="54038">MHFRLCLLCSIFSLASPIGVLDNACPSEFRNVTRVRRSMLNLVKNLIRGQTTPTPLLNPTRPSIEKKAKTGERYSFPGLEDMSVDREYNMLLKLKKHKVESYTNMLNVAGLFLRIHKYADIDWRDTKLNRNKFKSIMLSRYRDGKVHVEKMHYLHFPKPPLYELDEGVRNACVRGLYSCLKKVSRDAIANSRVTRAWKHKFKRKDSFKRYMDGLSHNDQQYLFKDFPSFYDQFVYRTTASYYLCWFTIQQMEELRKFHTPCGLPGVFPDDRSRDRKPFDCALYSFCPDFCYDNPCKGTGDGSCRMDAIYNRDFSALAWSDFNYTCDCESIGVGLRWSTPGKACIDHSDINECTEGLHTCSPEEDCRNSLGSFECFCKPDYYRRADNKCELDIEKEAKDPIFEDRDALIWARSKVDERLYERNAAFERHRRRMAAIVIVVNFVFLYSFSLLHMYSTHPGLDF</sequence>
<dbReference type="SUPFAM" id="SSF57196">
    <property type="entry name" value="EGF/Laminin"/>
    <property type="match status" value="1"/>
</dbReference>
<evidence type="ECO:0000256" key="1">
    <source>
        <dbReference type="ARBA" id="ARBA00022536"/>
    </source>
</evidence>
<dbReference type="OMA" id="CNCKNER"/>
<dbReference type="Gene3D" id="2.10.25.10">
    <property type="entry name" value="Laminin"/>
    <property type="match status" value="1"/>
</dbReference>
<gene>
    <name evidence="7" type="ORF">CAPTEDRAFT_188139</name>
</gene>
<feature type="domain" description="EGF-like" evidence="6">
    <location>
        <begin position="348"/>
        <end position="389"/>
    </location>
</feature>
<name>R7V8H0_CAPTE</name>
<feature type="transmembrane region" description="Helical" evidence="4">
    <location>
        <begin position="432"/>
        <end position="453"/>
    </location>
</feature>